<feature type="transmembrane region" description="Helical" evidence="4">
    <location>
        <begin position="174"/>
        <end position="199"/>
    </location>
</feature>
<feature type="transmembrane region" description="Helical" evidence="4">
    <location>
        <begin position="32"/>
        <end position="62"/>
    </location>
</feature>
<dbReference type="SUPFAM" id="SSF103473">
    <property type="entry name" value="MFS general substrate transporter"/>
    <property type="match status" value="1"/>
</dbReference>
<evidence type="ECO:0000313" key="7">
    <source>
        <dbReference type="Proteomes" id="UP000178099"/>
    </source>
</evidence>
<evidence type="ECO:0000256" key="1">
    <source>
        <dbReference type="ARBA" id="ARBA00022692"/>
    </source>
</evidence>
<feature type="transmembrane region" description="Helical" evidence="4">
    <location>
        <begin position="111"/>
        <end position="134"/>
    </location>
</feature>
<feature type="transmembrane region" description="Helical" evidence="4">
    <location>
        <begin position="9"/>
        <end position="26"/>
    </location>
</feature>
<comment type="caution">
    <text evidence="6">The sequence shown here is derived from an EMBL/GenBank/DDBJ whole genome shotgun (WGS) entry which is preliminary data.</text>
</comment>
<sequence length="214" mass="23242">MKGMRLSDFFSVNYCIRLLLAYLFIVNASEGLFLPIIAVFITNTIAGASLATVGFAVVFYAVSKSVVQVPLASVIDKKKGEKDDFFVMILGAVMGVFYSFGFLLVQEPWHLFLLEAWGGVGAACLMAAYYGIFARHVDRGTEGFEWSLFSVGALTVSVAIGGALGGMFADAFGFRALFITAGVSNSVAVLLLLLLYPFLDGVRKQLKPKHPRHF</sequence>
<organism evidence="6 7">
    <name type="scientific">Candidatus Lloydbacteria bacterium RIFCSPHIGHO2_02_FULL_51_22</name>
    <dbReference type="NCBI Taxonomy" id="1798663"/>
    <lineage>
        <taxon>Bacteria</taxon>
        <taxon>Candidatus Lloydiibacteriota</taxon>
    </lineage>
</organism>
<dbReference type="Pfam" id="PF07690">
    <property type="entry name" value="MFS_1"/>
    <property type="match status" value="1"/>
</dbReference>
<dbReference type="Gene3D" id="1.20.1250.20">
    <property type="entry name" value="MFS general substrate transporter like domains"/>
    <property type="match status" value="1"/>
</dbReference>
<evidence type="ECO:0000256" key="3">
    <source>
        <dbReference type="ARBA" id="ARBA00023136"/>
    </source>
</evidence>
<dbReference type="InterPro" id="IPR020846">
    <property type="entry name" value="MFS_dom"/>
</dbReference>
<dbReference type="PROSITE" id="PS50850">
    <property type="entry name" value="MFS"/>
    <property type="match status" value="1"/>
</dbReference>
<feature type="transmembrane region" description="Helical" evidence="4">
    <location>
        <begin position="85"/>
        <end position="105"/>
    </location>
</feature>
<reference evidence="6 7" key="1">
    <citation type="journal article" date="2016" name="Nat. Commun.">
        <title>Thousands of microbial genomes shed light on interconnected biogeochemical processes in an aquifer system.</title>
        <authorList>
            <person name="Anantharaman K."/>
            <person name="Brown C.T."/>
            <person name="Hug L.A."/>
            <person name="Sharon I."/>
            <person name="Castelle C.J."/>
            <person name="Probst A.J."/>
            <person name="Thomas B.C."/>
            <person name="Singh A."/>
            <person name="Wilkins M.J."/>
            <person name="Karaoz U."/>
            <person name="Brodie E.L."/>
            <person name="Williams K.H."/>
            <person name="Hubbard S.S."/>
            <person name="Banfield J.F."/>
        </authorList>
    </citation>
    <scope>NUCLEOTIDE SEQUENCE [LARGE SCALE GENOMIC DNA]</scope>
</reference>
<dbReference type="Proteomes" id="UP000178099">
    <property type="component" value="Unassembled WGS sequence"/>
</dbReference>
<keyword evidence="2 4" id="KW-1133">Transmembrane helix</keyword>
<name>A0A1G2DHG5_9BACT</name>
<dbReference type="EMBL" id="MHLN01000008">
    <property type="protein sequence ID" value="OGZ12248.1"/>
    <property type="molecule type" value="Genomic_DNA"/>
</dbReference>
<dbReference type="AlphaFoldDB" id="A0A1G2DHG5"/>
<dbReference type="GO" id="GO:0022857">
    <property type="term" value="F:transmembrane transporter activity"/>
    <property type="evidence" value="ECO:0007669"/>
    <property type="project" value="InterPro"/>
</dbReference>
<proteinExistence type="predicted"/>
<dbReference type="InterPro" id="IPR036259">
    <property type="entry name" value="MFS_trans_sf"/>
</dbReference>
<evidence type="ECO:0000256" key="2">
    <source>
        <dbReference type="ARBA" id="ARBA00022989"/>
    </source>
</evidence>
<evidence type="ECO:0000313" key="6">
    <source>
        <dbReference type="EMBL" id="OGZ12248.1"/>
    </source>
</evidence>
<gene>
    <name evidence="6" type="ORF">A3D67_04595</name>
</gene>
<feature type="transmembrane region" description="Helical" evidence="4">
    <location>
        <begin position="146"/>
        <end position="168"/>
    </location>
</feature>
<protein>
    <recommendedName>
        <fullName evidence="5">Major facilitator superfamily (MFS) profile domain-containing protein</fullName>
    </recommendedName>
</protein>
<feature type="domain" description="Major facilitator superfamily (MFS) profile" evidence="5">
    <location>
        <begin position="16"/>
        <end position="214"/>
    </location>
</feature>
<keyword evidence="3 4" id="KW-0472">Membrane</keyword>
<evidence type="ECO:0000256" key="4">
    <source>
        <dbReference type="SAM" id="Phobius"/>
    </source>
</evidence>
<evidence type="ECO:0000259" key="5">
    <source>
        <dbReference type="PROSITE" id="PS50850"/>
    </source>
</evidence>
<accession>A0A1G2DHG5</accession>
<dbReference type="InterPro" id="IPR011701">
    <property type="entry name" value="MFS"/>
</dbReference>
<keyword evidence="1 4" id="KW-0812">Transmembrane</keyword>